<dbReference type="PANTHER" id="PTHR16023:SF0">
    <property type="entry name" value="PROTEIN VAC14 HOMOLOG"/>
    <property type="match status" value="1"/>
</dbReference>
<dbReference type="GO" id="GO:0070772">
    <property type="term" value="C:PAS complex"/>
    <property type="evidence" value="ECO:0007669"/>
    <property type="project" value="InterPro"/>
</dbReference>
<reference evidence="3 4" key="1">
    <citation type="journal article" date="2013" name="Curr. Biol.">
        <title>The Genome of the Foraminiferan Reticulomyxa filosa.</title>
        <authorList>
            <person name="Glockner G."/>
            <person name="Hulsmann N."/>
            <person name="Schleicher M."/>
            <person name="Noegel A.A."/>
            <person name="Eichinger L."/>
            <person name="Gallinger C."/>
            <person name="Pawlowski J."/>
            <person name="Sierra R."/>
            <person name="Euteneuer U."/>
            <person name="Pillet L."/>
            <person name="Moustafa A."/>
            <person name="Platzer M."/>
            <person name="Groth M."/>
            <person name="Szafranski K."/>
            <person name="Schliwa M."/>
        </authorList>
    </citation>
    <scope>NUCLEOTIDE SEQUENCE [LARGE SCALE GENOMIC DNA]</scope>
</reference>
<dbReference type="Pfam" id="PF12755">
    <property type="entry name" value="Vac14_Fab1_bd"/>
    <property type="match status" value="1"/>
</dbReference>
<dbReference type="GO" id="GO:0006661">
    <property type="term" value="P:phosphatidylinositol biosynthetic process"/>
    <property type="evidence" value="ECO:0007669"/>
    <property type="project" value="InterPro"/>
</dbReference>
<organism evidence="3 4">
    <name type="scientific">Reticulomyxa filosa</name>
    <dbReference type="NCBI Taxonomy" id="46433"/>
    <lineage>
        <taxon>Eukaryota</taxon>
        <taxon>Sar</taxon>
        <taxon>Rhizaria</taxon>
        <taxon>Retaria</taxon>
        <taxon>Foraminifera</taxon>
        <taxon>Monothalamids</taxon>
        <taxon>Reticulomyxidae</taxon>
        <taxon>Reticulomyxa</taxon>
    </lineage>
</organism>
<accession>X6M5B6</accession>
<evidence type="ECO:0000313" key="3">
    <source>
        <dbReference type="EMBL" id="ETO08225.1"/>
    </source>
</evidence>
<evidence type="ECO:0000256" key="1">
    <source>
        <dbReference type="PROSITE-ProRule" id="PRU00103"/>
    </source>
</evidence>
<dbReference type="InterPro" id="IPR011989">
    <property type="entry name" value="ARM-like"/>
</dbReference>
<dbReference type="Proteomes" id="UP000023152">
    <property type="component" value="Unassembled WGS sequence"/>
</dbReference>
<gene>
    <name evidence="3" type="ORF">RFI_29164</name>
</gene>
<proteinExistence type="predicted"/>
<sequence length="724" mass="80710">MESEPDSTDFRGEAAEEDREENATAAPSHGHQDLPLVYHRTDQIQKVVDYLLANYIRNEQSNSRKGGLSALAGVMIGLTKGTHTHMRDSNSPSLTYEGIQFLAVVVPILEQRLEDDDTSVRYYACETLYNVIKVARYNIMIFFDLIFKQIQRLCDDEDPNVRNANRSVNMLLQDVACSYDRFDVLTFIRSLESLMTNASHNVRMLALNWLSALDIEPDIDMLQHLPKFLGHLFVALVDRFDRLASQAAHVMEDFLEEIECYLKERNEQPVHANESLDILSVVELLVFVILSTNSSLQMLTDKKYRDKDKDDGAMRMRILTTSPLAIAMTAKTITNTNTNANANANANAITVVPTSITITTTSATTATTATTAAATTATKRGGELPLLSSSSSFLLSSLPSSSQLSEKAKSLPIEVVTPMKVRTTTPTPTPIITTTTAAAATAQQLTVPANADADQSDESDDQSLEIDAILAYDDTGKERKEDAANKTATANAAADTNTITKQGGDNNTIATTTMTTNITNAHEQTATATATNLFAQGSQEQKLTALKWLDTLIVLGKRRISKLYPQVLQCILYALNDNRICEEAEVLNQTLLEIIMLMNEDKYACIDMKEVMNVLIQMLGRRECVHSRKATLKWIGELLRDEKVDCVESKMDTLMDVCFERLSDTDDLVVKLDIQVLARICLFPKYFHILLHHLLLIFEKRRDLLKLRGDLIIRRLCLLLDGKI</sequence>
<dbReference type="PANTHER" id="PTHR16023">
    <property type="entry name" value="TAX1 BINDING PROTEIN-RELATED"/>
    <property type="match status" value="1"/>
</dbReference>
<dbReference type="PROSITE" id="PS50077">
    <property type="entry name" value="HEAT_REPEAT"/>
    <property type="match status" value="1"/>
</dbReference>
<dbReference type="Gene3D" id="1.25.10.10">
    <property type="entry name" value="Leucine-rich Repeat Variant"/>
    <property type="match status" value="2"/>
</dbReference>
<dbReference type="AlphaFoldDB" id="X6M5B6"/>
<evidence type="ECO:0008006" key="5">
    <source>
        <dbReference type="Google" id="ProtNLM"/>
    </source>
</evidence>
<evidence type="ECO:0000313" key="4">
    <source>
        <dbReference type="Proteomes" id="UP000023152"/>
    </source>
</evidence>
<dbReference type="InterPro" id="IPR021133">
    <property type="entry name" value="HEAT_type_2"/>
</dbReference>
<name>X6M5B6_RETFI</name>
<dbReference type="OrthoDB" id="5574975at2759"/>
<comment type="caution">
    <text evidence="3">The sequence shown here is derived from an EMBL/GenBank/DDBJ whole genome shotgun (WGS) entry which is preliminary data.</text>
</comment>
<feature type="region of interest" description="Disordered" evidence="2">
    <location>
        <begin position="1"/>
        <end position="35"/>
    </location>
</feature>
<feature type="non-terminal residue" evidence="3">
    <location>
        <position position="724"/>
    </location>
</feature>
<dbReference type="GO" id="GO:0010008">
    <property type="term" value="C:endosome membrane"/>
    <property type="evidence" value="ECO:0007669"/>
    <property type="project" value="TreeGrafter"/>
</dbReference>
<dbReference type="InterPro" id="IPR026825">
    <property type="entry name" value="Vac14"/>
</dbReference>
<feature type="repeat" description="HEAT" evidence="1">
    <location>
        <begin position="105"/>
        <end position="140"/>
    </location>
</feature>
<dbReference type="EMBL" id="ASPP01025251">
    <property type="protein sequence ID" value="ETO08225.1"/>
    <property type="molecule type" value="Genomic_DNA"/>
</dbReference>
<evidence type="ECO:0000256" key="2">
    <source>
        <dbReference type="SAM" id="MobiDB-lite"/>
    </source>
</evidence>
<dbReference type="SUPFAM" id="SSF48371">
    <property type="entry name" value="ARM repeat"/>
    <property type="match status" value="1"/>
</dbReference>
<protein>
    <recommendedName>
        <fullName evidence="5">Vacuolar protein 14 C-terminal Fig4-binding domain-containing protein</fullName>
    </recommendedName>
</protein>
<dbReference type="InterPro" id="IPR016024">
    <property type="entry name" value="ARM-type_fold"/>
</dbReference>
<keyword evidence="4" id="KW-1185">Reference proteome</keyword>